<feature type="repeat" description="WD" evidence="3">
    <location>
        <begin position="1118"/>
        <end position="1143"/>
    </location>
</feature>
<dbReference type="InterPro" id="IPR054471">
    <property type="entry name" value="GPIID_WHD"/>
</dbReference>
<organism evidence="7 8">
    <name type="scientific">Apiospora marii</name>
    <dbReference type="NCBI Taxonomy" id="335849"/>
    <lineage>
        <taxon>Eukaryota</taxon>
        <taxon>Fungi</taxon>
        <taxon>Dikarya</taxon>
        <taxon>Ascomycota</taxon>
        <taxon>Pezizomycotina</taxon>
        <taxon>Sordariomycetes</taxon>
        <taxon>Xylariomycetidae</taxon>
        <taxon>Amphisphaeriales</taxon>
        <taxon>Apiosporaceae</taxon>
        <taxon>Apiospora</taxon>
    </lineage>
</organism>
<dbReference type="InterPro" id="IPR036322">
    <property type="entry name" value="WD40_repeat_dom_sf"/>
</dbReference>
<dbReference type="SUPFAM" id="SSF50978">
    <property type="entry name" value="WD40 repeat-like"/>
    <property type="match status" value="1"/>
</dbReference>
<dbReference type="InterPro" id="IPR001680">
    <property type="entry name" value="WD40_rpt"/>
</dbReference>
<dbReference type="PANTHER" id="PTHR10039:SF16">
    <property type="entry name" value="GPI INOSITOL-DEACYLASE"/>
    <property type="match status" value="1"/>
</dbReference>
<reference evidence="7 8" key="1">
    <citation type="submission" date="2023-01" db="EMBL/GenBank/DDBJ databases">
        <title>Analysis of 21 Apiospora genomes using comparative genomics revels a genus with tremendous synthesis potential of carbohydrate active enzymes and secondary metabolites.</title>
        <authorList>
            <person name="Sorensen T."/>
        </authorList>
    </citation>
    <scope>NUCLEOTIDE SEQUENCE [LARGE SCALE GENOMIC DNA]</scope>
    <source>
        <strain evidence="7 8">CBS 20057</strain>
    </source>
</reference>
<feature type="domain" description="GPI inositol-deacylase winged helix" evidence="5">
    <location>
        <begin position="615"/>
        <end position="688"/>
    </location>
</feature>
<evidence type="ECO:0000259" key="5">
    <source>
        <dbReference type="Pfam" id="PF22939"/>
    </source>
</evidence>
<dbReference type="SUPFAM" id="SSF50998">
    <property type="entry name" value="Quinoprotein alcohol dehydrogenase-like"/>
    <property type="match status" value="1"/>
</dbReference>
<gene>
    <name evidence="7" type="ORF">PG991_011790</name>
</gene>
<dbReference type="PANTHER" id="PTHR10039">
    <property type="entry name" value="AMELOGENIN"/>
    <property type="match status" value="1"/>
</dbReference>
<dbReference type="SUPFAM" id="SSF53474">
    <property type="entry name" value="alpha/beta-Hydrolases"/>
    <property type="match status" value="1"/>
</dbReference>
<dbReference type="Pfam" id="PF22939">
    <property type="entry name" value="WHD_GPIID"/>
    <property type="match status" value="1"/>
</dbReference>
<evidence type="ECO:0000256" key="1">
    <source>
        <dbReference type="ARBA" id="ARBA00007920"/>
    </source>
</evidence>
<evidence type="ECO:0000313" key="7">
    <source>
        <dbReference type="EMBL" id="KAK8009239.1"/>
    </source>
</evidence>
<dbReference type="Gene3D" id="2.130.10.10">
    <property type="entry name" value="YVTN repeat-like/Quinoprotein amine dehydrogenase"/>
    <property type="match status" value="2"/>
</dbReference>
<sequence>PLPPPYAATLDITRSRSPARKNEPLGLHVLHAPAEEQTVDVIFVHGLGGSSQLSWSWKRDLSYFWPKEWLSQEPDLQKARILTFGYNASFMSPTSDLFNISAFAKELLLQLKFGGGASETPGLGKVPIIFVVHSMGGLVVKKALILGYNDSQFKEILDAVRSVVFLATPHRGSGLAEILNRFLQVSFHAPKKYVGDLQRNSPGIEDINEQFRHHASRLQIVSFFETMPSSLGLTKTIVVEKDSAVLGYSEEISAPLDADHHTVCKFASPQDPNYITVRNVIRSMVQKFQVNRPRVPHKLSMSSLSHSSMRSALESSLGVHDPNAELSVLLDQYIDGSCDWILNEPGYQQWKTSDHRGPVVLQITGHAGSGKSVLASFLIHHLQQSESSVQYFFFRFDADPINKSIRQCLLSLAYQMATQNTSYGQRLRSLLHDRHSVAKADVRRLWQKAFIGLLGKSFGDDPIYWVIDAVDESDSAQLFLNLLPSLNEHQVPLRVILLTRPHTAARHFERLRVNLSDRFISASMATPKACLSLFIQDELNFTKWPGDPDFVGYITRSLLEKCRGNFLWLRLVLQSLAKCDYQHEATHALDETPDELADVYRRIQNNLSADMSPENRQLALRMLSWITSSERQLTLEEISEALQTSGQSQPMLHLEQSLIRLCGDLVTVDKLGVVSMVHHSAKEFLVRNKDIALHIDTSEAHTLLLMRCLNVLTDAKFRLRVKTEGCAGFIQYCCTYWSHHLAASDERFGLHLSSITAFLTSTNILSWIDAVCQMGQLRVLTTTAKNLNSFRDTKRKADADKAPTAQGAEEMEIVSAWANELIRVVGKFGHHLLQHPSAIYTLVPSFCPQESVMGQQFGSNSKANLSVTGLRNTSWDDCLASFSVGHECQPTMICCAESYFAIHTQDDTISLLFSSTFQVFRTYRHEEVIVASNFDQDYNTMVTCGSRTVKLWDIGTGSLIQVCSNPLEGRAVAVALSRDSTQITTVTASGQLRSRSVGVEEDWKPITKEIPVDGSLGSGEGTPCVVSFSPDGIKVAIAYRGRALGLWNAETGKLIGRCHRQGESTLGAGGFRPYPQRLTWNPVHEHIIGLYNDSKLFKWNPVDSHSEELESSVKALEVACSPDGRFIVTASPDGSLRVWQYDTLGLMYHLSCSSPVTDIAISSDGRRIYDLRDSFCNVWEPSSLIRLALADDRASETSSSRAASLSYSTNSEFVAAILEPITALEAASKTSAYCYSSDDGTLCLRLSPDTEPITVDCGYIGATRLAFDHGEARIACAEIEGTVSVWQMVAHNGPQLSKLTQYKSQNPVQQILFDHTDSKVIIRCTEWVTVFSIASTQAEAVRSLRDGPCHLVLQDDEENTLLAVYESKIVALRLSDLSPINSWHLKPYTAEVQGVAPAFSRRPSESHVISPQGVSLVVDSVFKCPNMAMFLVQTSHISEPSGRQIGFFMVNISKLAKDTGVTDIDTVPLPITVLHRIEIPLGWVTEGEVMGTRRVHHDQHSLAFLDQDFWVCSWSLGDVNGSRIRKHFFLPRDWINMESLELSTITTGGTFFCPRNGDVAVVTGGLRESWVD</sequence>
<feature type="non-terminal residue" evidence="7">
    <location>
        <position position="1"/>
    </location>
</feature>
<dbReference type="InterPro" id="IPR027417">
    <property type="entry name" value="P-loop_NTPase"/>
</dbReference>
<dbReference type="SMART" id="SM00320">
    <property type="entry name" value="WD40"/>
    <property type="match status" value="5"/>
</dbReference>
<dbReference type="Proteomes" id="UP001396898">
    <property type="component" value="Unassembled WGS sequence"/>
</dbReference>
<name>A0ABR1RF68_9PEZI</name>
<dbReference type="PROSITE" id="PS50082">
    <property type="entry name" value="WD_REPEATS_2"/>
    <property type="match status" value="1"/>
</dbReference>
<dbReference type="SUPFAM" id="SSF52540">
    <property type="entry name" value="P-loop containing nucleoside triphosphate hydrolases"/>
    <property type="match status" value="1"/>
</dbReference>
<evidence type="ECO:0000256" key="2">
    <source>
        <dbReference type="ARBA" id="ARBA00022737"/>
    </source>
</evidence>
<dbReference type="Gene3D" id="3.40.50.1820">
    <property type="entry name" value="alpha/beta hydrolase"/>
    <property type="match status" value="1"/>
</dbReference>
<evidence type="ECO:0008006" key="9">
    <source>
        <dbReference type="Google" id="ProtNLM"/>
    </source>
</evidence>
<evidence type="ECO:0000259" key="4">
    <source>
        <dbReference type="Pfam" id="PF05057"/>
    </source>
</evidence>
<comment type="caution">
    <text evidence="7">The sequence shown here is derived from an EMBL/GenBank/DDBJ whole genome shotgun (WGS) entry which is preliminary data.</text>
</comment>
<dbReference type="Gene3D" id="3.40.50.300">
    <property type="entry name" value="P-loop containing nucleotide triphosphate hydrolases"/>
    <property type="match status" value="1"/>
</dbReference>
<evidence type="ECO:0000256" key="3">
    <source>
        <dbReference type="PROSITE-ProRule" id="PRU00221"/>
    </source>
</evidence>
<keyword evidence="2" id="KW-0677">Repeat</keyword>
<evidence type="ECO:0000313" key="8">
    <source>
        <dbReference type="Proteomes" id="UP001396898"/>
    </source>
</evidence>
<evidence type="ECO:0000259" key="6">
    <source>
        <dbReference type="Pfam" id="PF24883"/>
    </source>
</evidence>
<feature type="domain" description="DUF676" evidence="4">
    <location>
        <begin position="41"/>
        <end position="173"/>
    </location>
</feature>
<dbReference type="Pfam" id="PF00400">
    <property type="entry name" value="WD40"/>
    <property type="match status" value="2"/>
</dbReference>
<dbReference type="InterPro" id="IPR056884">
    <property type="entry name" value="NPHP3-like_N"/>
</dbReference>
<protein>
    <recommendedName>
        <fullName evidence="9">GPI inositol-deacylase</fullName>
    </recommendedName>
</protein>
<dbReference type="InterPro" id="IPR029058">
    <property type="entry name" value="AB_hydrolase_fold"/>
</dbReference>
<dbReference type="EMBL" id="JAQQWI010000016">
    <property type="protein sequence ID" value="KAK8009239.1"/>
    <property type="molecule type" value="Genomic_DNA"/>
</dbReference>
<dbReference type="Pfam" id="PF24883">
    <property type="entry name" value="NPHP3_N"/>
    <property type="match status" value="1"/>
</dbReference>
<dbReference type="InterPro" id="IPR015943">
    <property type="entry name" value="WD40/YVTN_repeat-like_dom_sf"/>
</dbReference>
<dbReference type="InterPro" id="IPR007751">
    <property type="entry name" value="DUF676_lipase-like"/>
</dbReference>
<dbReference type="Pfam" id="PF05057">
    <property type="entry name" value="DUF676"/>
    <property type="match status" value="1"/>
</dbReference>
<feature type="domain" description="Nephrocystin 3-like N-terminal" evidence="6">
    <location>
        <begin position="336"/>
        <end position="500"/>
    </location>
</feature>
<dbReference type="InterPro" id="IPR011047">
    <property type="entry name" value="Quinoprotein_ADH-like_sf"/>
</dbReference>
<keyword evidence="8" id="KW-1185">Reference proteome</keyword>
<keyword evidence="3" id="KW-0853">WD repeat</keyword>
<comment type="similarity">
    <text evidence="1">Belongs to the putative lipase ROG1 family.</text>
</comment>
<proteinExistence type="inferred from homology"/>
<accession>A0ABR1RF68</accession>